<accession>A0A923E567</accession>
<dbReference type="Pfam" id="PF12728">
    <property type="entry name" value="HTH_17"/>
    <property type="match status" value="1"/>
</dbReference>
<sequence length="69" mass="7635">MTVKKPTTTDALNLSVKKFALMCDMSESTVRSLIDRGELRGIRIGTVVRIPVSEFKRLGLDSPTVREVA</sequence>
<gene>
    <name evidence="2" type="ORF">HD592_000406</name>
</gene>
<evidence type="ECO:0000313" key="3">
    <source>
        <dbReference type="Proteomes" id="UP000617426"/>
    </source>
</evidence>
<feature type="domain" description="Helix-turn-helix" evidence="1">
    <location>
        <begin position="14"/>
        <end position="57"/>
    </location>
</feature>
<proteinExistence type="predicted"/>
<reference evidence="2" key="1">
    <citation type="submission" date="2020-08" db="EMBL/GenBank/DDBJ databases">
        <title>Sequencing the genomes of 1000 actinobacteria strains.</title>
        <authorList>
            <person name="Klenk H.-P."/>
        </authorList>
    </citation>
    <scope>NUCLEOTIDE SEQUENCE</scope>
    <source>
        <strain evidence="2">DSM 10695</strain>
    </source>
</reference>
<dbReference type="Proteomes" id="UP000617426">
    <property type="component" value="Unassembled WGS sequence"/>
</dbReference>
<protein>
    <submittedName>
        <fullName evidence="2">Excisionase family DNA binding protein</fullName>
    </submittedName>
</protein>
<dbReference type="AlphaFoldDB" id="A0A923E567"/>
<evidence type="ECO:0000259" key="1">
    <source>
        <dbReference type="Pfam" id="PF12728"/>
    </source>
</evidence>
<name>A0A923E567_9ACTO</name>
<evidence type="ECO:0000313" key="2">
    <source>
        <dbReference type="EMBL" id="MBB6333841.1"/>
    </source>
</evidence>
<keyword evidence="3" id="KW-1185">Reference proteome</keyword>
<dbReference type="RefSeq" id="WP_184451503.1">
    <property type="nucleotide sequence ID" value="NZ_JACHMK010000001.1"/>
</dbReference>
<comment type="caution">
    <text evidence="2">The sequence shown here is derived from an EMBL/GenBank/DDBJ whole genome shotgun (WGS) entry which is preliminary data.</text>
</comment>
<dbReference type="InterPro" id="IPR041657">
    <property type="entry name" value="HTH_17"/>
</dbReference>
<dbReference type="EMBL" id="JACHMK010000001">
    <property type="protein sequence ID" value="MBB6333841.1"/>
    <property type="molecule type" value="Genomic_DNA"/>
</dbReference>
<organism evidence="2 3">
    <name type="scientific">Schaalia hyovaginalis</name>
    <dbReference type="NCBI Taxonomy" id="29316"/>
    <lineage>
        <taxon>Bacteria</taxon>
        <taxon>Bacillati</taxon>
        <taxon>Actinomycetota</taxon>
        <taxon>Actinomycetes</taxon>
        <taxon>Actinomycetales</taxon>
        <taxon>Actinomycetaceae</taxon>
        <taxon>Schaalia</taxon>
    </lineage>
</organism>